<name>A0A561UBC9_9ACTN</name>
<feature type="transmembrane region" description="Helical" evidence="7">
    <location>
        <begin position="232"/>
        <end position="253"/>
    </location>
</feature>
<evidence type="ECO:0000313" key="10">
    <source>
        <dbReference type="Proteomes" id="UP000317940"/>
    </source>
</evidence>
<evidence type="ECO:0000259" key="8">
    <source>
        <dbReference type="Pfam" id="PF02687"/>
    </source>
</evidence>
<keyword evidence="10" id="KW-1185">Reference proteome</keyword>
<dbReference type="Pfam" id="PF02687">
    <property type="entry name" value="FtsX"/>
    <property type="match status" value="2"/>
</dbReference>
<dbReference type="GO" id="GO:0005886">
    <property type="term" value="C:plasma membrane"/>
    <property type="evidence" value="ECO:0007669"/>
    <property type="project" value="UniProtKB-SubCell"/>
</dbReference>
<evidence type="ECO:0000256" key="3">
    <source>
        <dbReference type="ARBA" id="ARBA00022692"/>
    </source>
</evidence>
<evidence type="ECO:0000256" key="4">
    <source>
        <dbReference type="ARBA" id="ARBA00022989"/>
    </source>
</evidence>
<dbReference type="AlphaFoldDB" id="A0A561UBC9"/>
<dbReference type="InterPro" id="IPR003838">
    <property type="entry name" value="ABC3_permease_C"/>
</dbReference>
<feature type="transmembrane region" description="Helical" evidence="7">
    <location>
        <begin position="334"/>
        <end position="354"/>
    </location>
</feature>
<comment type="caution">
    <text evidence="9">The sequence shown here is derived from an EMBL/GenBank/DDBJ whole genome shotgun (WGS) entry which is preliminary data.</text>
</comment>
<gene>
    <name evidence="9" type="ORF">FHX73_11443</name>
</gene>
<feature type="transmembrane region" description="Helical" evidence="7">
    <location>
        <begin position="154"/>
        <end position="178"/>
    </location>
</feature>
<organism evidence="9 10">
    <name type="scientific">Kitasatospora viridis</name>
    <dbReference type="NCBI Taxonomy" id="281105"/>
    <lineage>
        <taxon>Bacteria</taxon>
        <taxon>Bacillati</taxon>
        <taxon>Actinomycetota</taxon>
        <taxon>Actinomycetes</taxon>
        <taxon>Kitasatosporales</taxon>
        <taxon>Streptomycetaceae</taxon>
        <taxon>Kitasatospora</taxon>
    </lineage>
</organism>
<feature type="domain" description="ABC3 transporter permease C-terminal" evidence="8">
    <location>
        <begin position="336"/>
        <end position="444"/>
    </location>
</feature>
<dbReference type="OrthoDB" id="3223244at2"/>
<feature type="transmembrane region" description="Helical" evidence="7">
    <location>
        <begin position="111"/>
        <end position="134"/>
    </location>
</feature>
<evidence type="ECO:0000256" key="7">
    <source>
        <dbReference type="SAM" id="Phobius"/>
    </source>
</evidence>
<dbReference type="RefSeq" id="WP_145902992.1">
    <property type="nucleotide sequence ID" value="NZ_BAAAMZ010000004.1"/>
</dbReference>
<proteinExistence type="inferred from homology"/>
<evidence type="ECO:0000256" key="1">
    <source>
        <dbReference type="ARBA" id="ARBA00004651"/>
    </source>
</evidence>
<evidence type="ECO:0000256" key="2">
    <source>
        <dbReference type="ARBA" id="ARBA00022475"/>
    </source>
</evidence>
<dbReference type="Proteomes" id="UP000317940">
    <property type="component" value="Unassembled WGS sequence"/>
</dbReference>
<keyword evidence="5 7" id="KW-0472">Membrane</keyword>
<evidence type="ECO:0000256" key="6">
    <source>
        <dbReference type="ARBA" id="ARBA00038076"/>
    </source>
</evidence>
<dbReference type="GO" id="GO:0022857">
    <property type="term" value="F:transmembrane transporter activity"/>
    <property type="evidence" value="ECO:0007669"/>
    <property type="project" value="TreeGrafter"/>
</dbReference>
<feature type="transmembrane region" description="Helical" evidence="7">
    <location>
        <begin position="381"/>
        <end position="403"/>
    </location>
</feature>
<comment type="similarity">
    <text evidence="6">Belongs to the ABC-4 integral membrane protein family.</text>
</comment>
<keyword evidence="2" id="KW-1003">Cell membrane</keyword>
<comment type="subcellular location">
    <subcellularLocation>
        <location evidence="1">Cell membrane</location>
        <topology evidence="1">Multi-pass membrane protein</topology>
    </subcellularLocation>
</comment>
<dbReference type="PANTHER" id="PTHR30572">
    <property type="entry name" value="MEMBRANE COMPONENT OF TRANSPORTER-RELATED"/>
    <property type="match status" value="1"/>
</dbReference>
<dbReference type="InterPro" id="IPR050250">
    <property type="entry name" value="Macrolide_Exporter_MacB"/>
</dbReference>
<feature type="domain" description="ABC3 transporter permease C-terminal" evidence="8">
    <location>
        <begin position="62"/>
        <end position="183"/>
    </location>
</feature>
<reference evidence="9 10" key="1">
    <citation type="submission" date="2019-06" db="EMBL/GenBank/DDBJ databases">
        <title>Sequencing the genomes of 1000 actinobacteria strains.</title>
        <authorList>
            <person name="Klenk H.-P."/>
        </authorList>
    </citation>
    <scope>NUCLEOTIDE SEQUENCE [LARGE SCALE GENOMIC DNA]</scope>
    <source>
        <strain evidence="9 10">DSM 44826</strain>
    </source>
</reference>
<keyword evidence="4 7" id="KW-1133">Transmembrane helix</keyword>
<evidence type="ECO:0000313" key="9">
    <source>
        <dbReference type="EMBL" id="TWF96671.1"/>
    </source>
</evidence>
<feature type="transmembrane region" description="Helical" evidence="7">
    <location>
        <begin position="286"/>
        <end position="306"/>
    </location>
</feature>
<feature type="transmembrane region" description="Helical" evidence="7">
    <location>
        <begin position="199"/>
        <end position="220"/>
    </location>
</feature>
<protein>
    <submittedName>
        <fullName evidence="9">Putative ABC transport system permease protein</fullName>
    </submittedName>
</protein>
<dbReference type="PANTHER" id="PTHR30572:SF4">
    <property type="entry name" value="ABC TRANSPORTER PERMEASE YTRF"/>
    <property type="match status" value="1"/>
</dbReference>
<evidence type="ECO:0000256" key="5">
    <source>
        <dbReference type="ARBA" id="ARBA00023136"/>
    </source>
</evidence>
<accession>A0A561UBC9</accession>
<feature type="transmembrane region" description="Helical" evidence="7">
    <location>
        <begin position="62"/>
        <end position="83"/>
    </location>
</feature>
<keyword evidence="3 7" id="KW-0812">Transmembrane</keyword>
<sequence length="456" mass="45794">MAALVLGQLRRRPAAFVGLAVALFLALATMTLFGSLLAADGSGPSPARQAVAGPGPKVIAGVFGEIAVLVALFVVINALGFALRQQHRELALLRTVAATPRQVRRLVRGQVVAITVLVAVPGWVVGTAAARRFLTELQRRGMAAPGLRVSATTVPMLVAFGVALAVGLLASAVAARRISRIAPAAALAASSTEQGRAGVVRLLAGASALTGGSLLLRLAATRPAEQADKAGQAALLGSLVLLIALALAGPLLARALTAVLGAPLRALAPGAGWLADANLRGYARRLSSAVVPVALLVGLSGTMSIMTSTAEHAAGAAATSAASSTDVWLRQTELAMLVCFAAVSTVNTLVAVTAERRREFALLRLIGATQAQLMRMLTVEAVLTAAVGVLLGAAVAGAASAAFSTSVTGSPVPTVPTAACWWIVTGAAVLTVPGIVLTGLRAVRGPAAELVGGGRD</sequence>
<feature type="transmembrane region" description="Helical" evidence="7">
    <location>
        <begin position="415"/>
        <end position="437"/>
    </location>
</feature>
<dbReference type="EMBL" id="VIWT01000001">
    <property type="protein sequence ID" value="TWF96671.1"/>
    <property type="molecule type" value="Genomic_DNA"/>
</dbReference>